<reference evidence="1 2" key="1">
    <citation type="submission" date="2019-12" db="EMBL/GenBank/DDBJ databases">
        <authorList>
            <person name="Floudas D."/>
            <person name="Bentzer J."/>
            <person name="Ahren D."/>
            <person name="Johansson T."/>
            <person name="Persson P."/>
            <person name="Tunlid A."/>
        </authorList>
    </citation>
    <scope>NUCLEOTIDE SEQUENCE [LARGE SCALE GENOMIC DNA]</scope>
    <source>
        <strain evidence="1 2">CBS 102.39</strain>
    </source>
</reference>
<gene>
    <name evidence="1" type="ORF">D9613_004672</name>
</gene>
<evidence type="ECO:0000313" key="2">
    <source>
        <dbReference type="Proteomes" id="UP000521872"/>
    </source>
</evidence>
<comment type="caution">
    <text evidence="1">The sequence shown here is derived from an EMBL/GenBank/DDBJ whole genome shotgun (WGS) entry which is preliminary data.</text>
</comment>
<protein>
    <submittedName>
        <fullName evidence="1">Uncharacterized protein</fullName>
    </submittedName>
</protein>
<proteinExistence type="predicted"/>
<sequence length="95" mass="10574">MIKTDGLARCIVYGFLEDGCLLVERDLGAEVAQYVCSYSWKEGPALAESDQTSGVPEYKIILLPLGHLVRKDSLEVCSGTGRTELWNLKGRLRRD</sequence>
<organism evidence="1 2">
    <name type="scientific">Agrocybe pediades</name>
    <dbReference type="NCBI Taxonomy" id="84607"/>
    <lineage>
        <taxon>Eukaryota</taxon>
        <taxon>Fungi</taxon>
        <taxon>Dikarya</taxon>
        <taxon>Basidiomycota</taxon>
        <taxon>Agaricomycotina</taxon>
        <taxon>Agaricomycetes</taxon>
        <taxon>Agaricomycetidae</taxon>
        <taxon>Agaricales</taxon>
        <taxon>Agaricineae</taxon>
        <taxon>Strophariaceae</taxon>
        <taxon>Agrocybe</taxon>
    </lineage>
</organism>
<accession>A0A8H4QXB8</accession>
<keyword evidence="2" id="KW-1185">Reference proteome</keyword>
<name>A0A8H4QXB8_9AGAR</name>
<dbReference type="EMBL" id="JAACJL010000016">
    <property type="protein sequence ID" value="KAF4619187.1"/>
    <property type="molecule type" value="Genomic_DNA"/>
</dbReference>
<evidence type="ECO:0000313" key="1">
    <source>
        <dbReference type="EMBL" id="KAF4619187.1"/>
    </source>
</evidence>
<dbReference type="AlphaFoldDB" id="A0A8H4QXB8"/>
<dbReference type="Proteomes" id="UP000521872">
    <property type="component" value="Unassembled WGS sequence"/>
</dbReference>